<keyword evidence="2" id="KW-0479">Metal-binding</keyword>
<evidence type="ECO:0000256" key="4">
    <source>
        <dbReference type="ARBA" id="ARBA00023239"/>
    </source>
</evidence>
<proteinExistence type="inferred from homology"/>
<dbReference type="PROSITE" id="PS51891">
    <property type="entry name" value="CENP_V_GFA"/>
    <property type="match status" value="1"/>
</dbReference>
<sequence length="135" mass="15209">MKKKNPSKTASCLCGGIKIKVNGKLRHVSNCHCSQCMKTHGNFAAYTACPEENITFINKKTLKWFKSSNIAKRGFCSTCGASIFYKQIKSDKISIAAGVFEYPTKLKTVSNIFTKGKLDYYTLNPKLRKFNKYSK</sequence>
<dbReference type="PANTHER" id="PTHR33337:SF40">
    <property type="entry name" value="CENP-V_GFA DOMAIN-CONTAINING PROTEIN-RELATED"/>
    <property type="match status" value="1"/>
</dbReference>
<dbReference type="Pfam" id="PF04828">
    <property type="entry name" value="GFA"/>
    <property type="match status" value="1"/>
</dbReference>
<gene>
    <name evidence="6" type="ORF">METZ01_LOCUS289716</name>
</gene>
<protein>
    <recommendedName>
        <fullName evidence="5">CENP-V/GFA domain-containing protein</fullName>
    </recommendedName>
</protein>
<keyword evidence="3" id="KW-0862">Zinc</keyword>
<evidence type="ECO:0000259" key="5">
    <source>
        <dbReference type="PROSITE" id="PS51891"/>
    </source>
</evidence>
<dbReference type="AlphaFoldDB" id="A0A382LP14"/>
<evidence type="ECO:0000256" key="1">
    <source>
        <dbReference type="ARBA" id="ARBA00005495"/>
    </source>
</evidence>
<evidence type="ECO:0000313" key="6">
    <source>
        <dbReference type="EMBL" id="SVC36862.1"/>
    </source>
</evidence>
<evidence type="ECO:0000256" key="2">
    <source>
        <dbReference type="ARBA" id="ARBA00022723"/>
    </source>
</evidence>
<dbReference type="PANTHER" id="PTHR33337">
    <property type="entry name" value="GFA DOMAIN-CONTAINING PROTEIN"/>
    <property type="match status" value="1"/>
</dbReference>
<comment type="similarity">
    <text evidence="1">Belongs to the Gfa family.</text>
</comment>
<dbReference type="EMBL" id="UINC01087473">
    <property type="protein sequence ID" value="SVC36862.1"/>
    <property type="molecule type" value="Genomic_DNA"/>
</dbReference>
<name>A0A382LP14_9ZZZZ</name>
<keyword evidence="4" id="KW-0456">Lyase</keyword>
<dbReference type="InterPro" id="IPR006913">
    <property type="entry name" value="CENP-V/GFA"/>
</dbReference>
<dbReference type="GO" id="GO:0016846">
    <property type="term" value="F:carbon-sulfur lyase activity"/>
    <property type="evidence" value="ECO:0007669"/>
    <property type="project" value="InterPro"/>
</dbReference>
<dbReference type="Gene3D" id="3.90.1590.10">
    <property type="entry name" value="glutathione-dependent formaldehyde- activating enzyme (gfa)"/>
    <property type="match status" value="1"/>
</dbReference>
<dbReference type="SUPFAM" id="SSF51316">
    <property type="entry name" value="Mss4-like"/>
    <property type="match status" value="1"/>
</dbReference>
<evidence type="ECO:0000256" key="3">
    <source>
        <dbReference type="ARBA" id="ARBA00022833"/>
    </source>
</evidence>
<reference evidence="6" key="1">
    <citation type="submission" date="2018-05" db="EMBL/GenBank/DDBJ databases">
        <authorList>
            <person name="Lanie J.A."/>
            <person name="Ng W.-L."/>
            <person name="Kazmierczak K.M."/>
            <person name="Andrzejewski T.M."/>
            <person name="Davidsen T.M."/>
            <person name="Wayne K.J."/>
            <person name="Tettelin H."/>
            <person name="Glass J.I."/>
            <person name="Rusch D."/>
            <person name="Podicherti R."/>
            <person name="Tsui H.-C.T."/>
            <person name="Winkler M.E."/>
        </authorList>
    </citation>
    <scope>NUCLEOTIDE SEQUENCE</scope>
</reference>
<feature type="domain" description="CENP-V/GFA" evidence="5">
    <location>
        <begin position="8"/>
        <end position="122"/>
    </location>
</feature>
<accession>A0A382LP14</accession>
<organism evidence="6">
    <name type="scientific">marine metagenome</name>
    <dbReference type="NCBI Taxonomy" id="408172"/>
    <lineage>
        <taxon>unclassified sequences</taxon>
        <taxon>metagenomes</taxon>
        <taxon>ecological metagenomes</taxon>
    </lineage>
</organism>
<dbReference type="GO" id="GO:0046872">
    <property type="term" value="F:metal ion binding"/>
    <property type="evidence" value="ECO:0007669"/>
    <property type="project" value="UniProtKB-KW"/>
</dbReference>
<dbReference type="InterPro" id="IPR011057">
    <property type="entry name" value="Mss4-like_sf"/>
</dbReference>